<reference evidence="9" key="1">
    <citation type="submission" date="2023-09" db="EMBL/GenBank/DDBJ databases">
        <title>Genomes of two closely related lineages of the louse Polyplax serrata with different host specificities.</title>
        <authorList>
            <person name="Martinu J."/>
            <person name="Tarabai H."/>
            <person name="Stefka J."/>
            <person name="Hypsa V."/>
        </authorList>
    </citation>
    <scope>NUCLEOTIDE SEQUENCE [LARGE SCALE GENOMIC DNA]</scope>
    <source>
        <strain evidence="9">HR10_N</strain>
    </source>
</reference>
<dbReference type="Pfam" id="PF02569">
    <property type="entry name" value="Pantoate_ligase"/>
    <property type="match status" value="1"/>
</dbReference>
<dbReference type="Gene3D" id="3.40.50.620">
    <property type="entry name" value="HUPs"/>
    <property type="match status" value="1"/>
</dbReference>
<comment type="subcellular location">
    <subcellularLocation>
        <location evidence="8">Cytoplasm</location>
    </subcellularLocation>
</comment>
<evidence type="ECO:0000256" key="7">
    <source>
        <dbReference type="ARBA" id="ARBA00048258"/>
    </source>
</evidence>
<comment type="catalytic activity">
    <reaction evidence="7 8">
        <text>(R)-pantoate + beta-alanine + ATP = (R)-pantothenate + AMP + diphosphate + H(+)</text>
        <dbReference type="Rhea" id="RHEA:10912"/>
        <dbReference type="ChEBI" id="CHEBI:15378"/>
        <dbReference type="ChEBI" id="CHEBI:15980"/>
        <dbReference type="ChEBI" id="CHEBI:29032"/>
        <dbReference type="ChEBI" id="CHEBI:30616"/>
        <dbReference type="ChEBI" id="CHEBI:33019"/>
        <dbReference type="ChEBI" id="CHEBI:57966"/>
        <dbReference type="ChEBI" id="CHEBI:456215"/>
        <dbReference type="EC" id="6.3.2.1"/>
    </reaction>
</comment>
<evidence type="ECO:0000256" key="3">
    <source>
        <dbReference type="ARBA" id="ARBA00022598"/>
    </source>
</evidence>
<evidence type="ECO:0000313" key="10">
    <source>
        <dbReference type="Proteomes" id="UP001360424"/>
    </source>
</evidence>
<dbReference type="EC" id="6.3.2.1" evidence="8"/>
<protein>
    <recommendedName>
        <fullName evidence="8">Pantothenate synthetase</fullName>
        <shortName evidence="8">PS</shortName>
        <ecNumber evidence="8">6.3.2.1</ecNumber>
    </recommendedName>
    <alternativeName>
        <fullName evidence="8">Pantoate--beta-alanine ligase</fullName>
    </alternativeName>
    <alternativeName>
        <fullName evidence="8">Pantoate-activating enzyme</fullName>
    </alternativeName>
</protein>
<evidence type="ECO:0000256" key="8">
    <source>
        <dbReference type="HAMAP-Rule" id="MF_00158"/>
    </source>
</evidence>
<keyword evidence="8" id="KW-0963">Cytoplasm</keyword>
<organism evidence="9 10">
    <name type="scientific">Candidatus Legionella polyplacis</name>
    <dbReference type="NCBI Taxonomy" id="2005262"/>
    <lineage>
        <taxon>Bacteria</taxon>
        <taxon>Pseudomonadati</taxon>
        <taxon>Pseudomonadota</taxon>
        <taxon>Gammaproteobacteria</taxon>
        <taxon>Legionellales</taxon>
        <taxon>Legionellaceae</taxon>
        <taxon>Legionella</taxon>
    </lineage>
</organism>
<feature type="binding site" evidence="8">
    <location>
        <begin position="183"/>
        <end position="186"/>
    </location>
    <ligand>
        <name>ATP</name>
        <dbReference type="ChEBI" id="CHEBI:30616"/>
    </ligand>
</feature>
<keyword evidence="5 8" id="KW-0547">Nucleotide-binding</keyword>
<feature type="binding site" evidence="8">
    <location>
        <position position="60"/>
    </location>
    <ligand>
        <name>beta-alanine</name>
        <dbReference type="ChEBI" id="CHEBI:57966"/>
    </ligand>
</feature>
<feature type="binding site" evidence="8">
    <location>
        <begin position="29"/>
        <end position="36"/>
    </location>
    <ligand>
        <name>ATP</name>
        <dbReference type="ChEBI" id="CHEBI:30616"/>
    </ligand>
</feature>
<comment type="miscellaneous">
    <text evidence="8">The reaction proceeds by a bi uni uni bi ping pong mechanism.</text>
</comment>
<dbReference type="SUPFAM" id="SSF52374">
    <property type="entry name" value="Nucleotidylyl transferase"/>
    <property type="match status" value="1"/>
</dbReference>
<sequence length="254" mass="29936">MKVFSKILKWIEFRDSLSCYKSLGFIPTMGNLHDGHFSLFKKSQEENDLTIVSIFVNPIQFESDKEYINYPRTLKNDLSSLIDLKVDFCLLPKNNDIYSSRDHYKIQENFFSNRMEGLIRSNYVTGMLTIIMKLLNIIKPNKIYFGEKDYQQYNLVLNMINAFFINVDVIVCPTIREKSGLACSSRNSFLTEEERHKANLFSYIFLNEKNLVNIKKKLNENGIHIEYLEEYDSRRFIAVKIGKVRLIDNYLIDK</sequence>
<evidence type="ECO:0000256" key="6">
    <source>
        <dbReference type="ARBA" id="ARBA00022840"/>
    </source>
</evidence>
<dbReference type="RefSeq" id="WP_338521331.1">
    <property type="nucleotide sequence ID" value="NZ_CP135136.1"/>
</dbReference>
<feature type="binding site" evidence="8">
    <location>
        <begin position="146"/>
        <end position="149"/>
    </location>
    <ligand>
        <name>ATP</name>
        <dbReference type="ChEBI" id="CHEBI:30616"/>
    </ligand>
</feature>
<evidence type="ECO:0000313" key="9">
    <source>
        <dbReference type="EMBL" id="WWR11884.1"/>
    </source>
</evidence>
<keyword evidence="4 8" id="KW-0566">Pantothenate biosynthesis</keyword>
<evidence type="ECO:0000256" key="2">
    <source>
        <dbReference type="ARBA" id="ARBA00009256"/>
    </source>
</evidence>
<dbReference type="PANTHER" id="PTHR21299">
    <property type="entry name" value="CYTIDYLATE KINASE/PANTOATE-BETA-ALANINE LIGASE"/>
    <property type="match status" value="1"/>
</dbReference>
<comment type="function">
    <text evidence="8">Catalyzes the condensation of pantoate with beta-alanine in an ATP-dependent reaction via a pantoyl-adenylate intermediate.</text>
</comment>
<dbReference type="EMBL" id="CP135136">
    <property type="protein sequence ID" value="WWR11884.1"/>
    <property type="molecule type" value="Genomic_DNA"/>
</dbReference>
<dbReference type="InterPro" id="IPR042176">
    <property type="entry name" value="Pantoate_ligase_C"/>
</dbReference>
<keyword evidence="10" id="KW-1185">Reference proteome</keyword>
<proteinExistence type="inferred from homology"/>
<comment type="similarity">
    <text evidence="2 8">Belongs to the pantothenate synthetase family.</text>
</comment>
<dbReference type="PANTHER" id="PTHR21299:SF1">
    <property type="entry name" value="PANTOATE--BETA-ALANINE LIGASE"/>
    <property type="match status" value="1"/>
</dbReference>
<feature type="binding site" evidence="8">
    <location>
        <position position="152"/>
    </location>
    <ligand>
        <name>(R)-pantoate</name>
        <dbReference type="ChEBI" id="CHEBI:15980"/>
    </ligand>
</feature>
<keyword evidence="3 8" id="KW-0436">Ligase</keyword>
<dbReference type="InterPro" id="IPR014729">
    <property type="entry name" value="Rossmann-like_a/b/a_fold"/>
</dbReference>
<accession>A0ABZ2GWT1</accession>
<gene>
    <name evidence="8" type="primary">panC</name>
    <name evidence="9" type="ORF">RQL38_01820</name>
</gene>
<evidence type="ECO:0000256" key="5">
    <source>
        <dbReference type="ARBA" id="ARBA00022741"/>
    </source>
</evidence>
<dbReference type="Gene3D" id="3.30.1300.10">
    <property type="entry name" value="Pantoate-beta-alanine ligase, C-terminal domain"/>
    <property type="match status" value="1"/>
</dbReference>
<comment type="subunit">
    <text evidence="8">Homodimer.</text>
</comment>
<keyword evidence="6 8" id="KW-0067">ATP-binding</keyword>
<evidence type="ECO:0000256" key="4">
    <source>
        <dbReference type="ARBA" id="ARBA00022655"/>
    </source>
</evidence>
<dbReference type="HAMAP" id="MF_00158">
    <property type="entry name" value="PanC"/>
    <property type="match status" value="1"/>
</dbReference>
<feature type="active site" description="Proton donor" evidence="8">
    <location>
        <position position="36"/>
    </location>
</feature>
<feature type="binding site" evidence="8">
    <location>
        <position position="60"/>
    </location>
    <ligand>
        <name>(R)-pantoate</name>
        <dbReference type="ChEBI" id="CHEBI:15980"/>
    </ligand>
</feature>
<dbReference type="InterPro" id="IPR003721">
    <property type="entry name" value="Pantoate_ligase"/>
</dbReference>
<dbReference type="Proteomes" id="UP001360424">
    <property type="component" value="Chromosome"/>
</dbReference>
<feature type="binding site" evidence="8">
    <location>
        <position position="175"/>
    </location>
    <ligand>
        <name>ATP</name>
        <dbReference type="ChEBI" id="CHEBI:30616"/>
    </ligand>
</feature>
<dbReference type="GO" id="GO:0016874">
    <property type="term" value="F:ligase activity"/>
    <property type="evidence" value="ECO:0007669"/>
    <property type="project" value="UniProtKB-KW"/>
</dbReference>
<comment type="pathway">
    <text evidence="1 8">Cofactor biosynthesis; (R)-pantothenate biosynthesis; (R)-pantothenate from (R)-pantoate and beta-alanine: step 1/1.</text>
</comment>
<name>A0ABZ2GWT1_9GAMM</name>
<evidence type="ECO:0000256" key="1">
    <source>
        <dbReference type="ARBA" id="ARBA00004990"/>
    </source>
</evidence>